<feature type="signal peptide" evidence="7">
    <location>
        <begin position="1"/>
        <end position="22"/>
    </location>
</feature>
<keyword evidence="5" id="KW-0902">Two-component regulatory system</keyword>
<protein>
    <recommendedName>
        <fullName evidence="2">histidine kinase</fullName>
        <ecNumber evidence="2">2.7.13.3</ecNumber>
    </recommendedName>
</protein>
<dbReference type="Pfam" id="PF02518">
    <property type="entry name" value="HATPase_c"/>
    <property type="match status" value="1"/>
</dbReference>
<feature type="transmembrane region" description="Helical" evidence="6">
    <location>
        <begin position="234"/>
        <end position="254"/>
    </location>
</feature>
<feature type="transmembrane region" description="Helical" evidence="6">
    <location>
        <begin position="285"/>
        <end position="310"/>
    </location>
</feature>
<dbReference type="Proteomes" id="UP000521868">
    <property type="component" value="Unassembled WGS sequence"/>
</dbReference>
<feature type="domain" description="Histidine kinase/HSP90-like ATPase" evidence="8">
    <location>
        <begin position="518"/>
        <end position="609"/>
    </location>
</feature>
<sequence>MKPARWACCSCLALLLAISVAAADTDALRPREAQVIASGSAVPPAAGDPWQRVELPASTDAPVAWYRIDFEVARVPAEAWSVFLPYLNTGGRLYLNGQPLVHIRESTADTVVRWERPHLVPIPPGMLQPGRNVLALRLAATRFSTVRLPLPAIGPAVALLGEYDARLFWTRTMSQFTVAACTVVGVLALSISWRRREETLYGLFGAAALLWGLRTLTFVVEVLPSAHWHAWRTLYHGATGGFTIVMLLFAMRLAHLDAGRLKWLLLGYWLLGPLGYLATGGDEFVIGRIWTAGLLPIGVALLAIAAGAAWRQRTAPLVVLSAALGLAVLAGFHDYLLASAPGILRTVAPATTEQRLFLLHYAADILLVAMGAILSARLVGTLDAIQQLNRTLEGRVAESEQTIRVNYERLRRLERHHAASQERQQIMRDLHDGLGSRLFVTLSRAESGQAPPGELVQALRECIADMRLTLEAMSPESNDFLEAWGDFRFRWQQVLDGCGLASQWDVETSDEAVVLAPHVTLQLLRIVQEALTNVLKHAEADRVAIALHAGHAGIRIDVRDNGRGMAGGAPAAARGLANMQARALGLGARLQIAESRPGVHVRLDFEPGRPVA</sequence>
<evidence type="ECO:0000256" key="6">
    <source>
        <dbReference type="SAM" id="Phobius"/>
    </source>
</evidence>
<accession>A0A7X6I5R9</accession>
<dbReference type="SMART" id="SM00387">
    <property type="entry name" value="HATPase_c"/>
    <property type="match status" value="1"/>
</dbReference>
<dbReference type="CDD" id="cd16917">
    <property type="entry name" value="HATPase_UhpB-NarQ-NarX-like"/>
    <property type="match status" value="1"/>
</dbReference>
<keyword evidence="7" id="KW-0732">Signal</keyword>
<evidence type="ECO:0000313" key="9">
    <source>
        <dbReference type="EMBL" id="NKE65618.1"/>
    </source>
</evidence>
<gene>
    <name evidence="9" type="ORF">RAMLITH_07260</name>
</gene>
<evidence type="ECO:0000256" key="7">
    <source>
        <dbReference type="SAM" id="SignalP"/>
    </source>
</evidence>
<evidence type="ECO:0000256" key="5">
    <source>
        <dbReference type="ARBA" id="ARBA00023012"/>
    </source>
</evidence>
<evidence type="ECO:0000259" key="8">
    <source>
        <dbReference type="SMART" id="SM00387"/>
    </source>
</evidence>
<keyword evidence="10" id="KW-1185">Reference proteome</keyword>
<keyword evidence="6" id="KW-1133">Transmembrane helix</keyword>
<dbReference type="RefSeq" id="WP_168106727.1">
    <property type="nucleotide sequence ID" value="NZ_VTOX01000002.1"/>
</dbReference>
<dbReference type="PANTHER" id="PTHR24421:SF10">
    <property type="entry name" value="NITRATE_NITRITE SENSOR PROTEIN NARQ"/>
    <property type="match status" value="1"/>
</dbReference>
<dbReference type="GO" id="GO:0004673">
    <property type="term" value="F:protein histidine kinase activity"/>
    <property type="evidence" value="ECO:0007669"/>
    <property type="project" value="UniProtKB-EC"/>
</dbReference>
<feature type="chain" id="PRO_5031134049" description="histidine kinase" evidence="7">
    <location>
        <begin position="23"/>
        <end position="612"/>
    </location>
</feature>
<evidence type="ECO:0000256" key="4">
    <source>
        <dbReference type="ARBA" id="ARBA00022777"/>
    </source>
</evidence>
<evidence type="ECO:0000256" key="2">
    <source>
        <dbReference type="ARBA" id="ARBA00012438"/>
    </source>
</evidence>
<comment type="catalytic activity">
    <reaction evidence="1">
        <text>ATP + protein L-histidine = ADP + protein N-phospho-L-histidine.</text>
        <dbReference type="EC" id="2.7.13.3"/>
    </reaction>
</comment>
<dbReference type="Gene3D" id="1.20.5.1930">
    <property type="match status" value="1"/>
</dbReference>
<keyword evidence="6" id="KW-0812">Transmembrane</keyword>
<evidence type="ECO:0000256" key="3">
    <source>
        <dbReference type="ARBA" id="ARBA00022679"/>
    </source>
</evidence>
<comment type="caution">
    <text evidence="9">The sequence shown here is derived from an EMBL/GenBank/DDBJ whole genome shotgun (WGS) entry which is preliminary data.</text>
</comment>
<feature type="transmembrane region" description="Helical" evidence="6">
    <location>
        <begin position="176"/>
        <end position="193"/>
    </location>
</feature>
<feature type="transmembrane region" description="Helical" evidence="6">
    <location>
        <begin position="358"/>
        <end position="380"/>
    </location>
</feature>
<dbReference type="AlphaFoldDB" id="A0A7X6I5R9"/>
<dbReference type="PANTHER" id="PTHR24421">
    <property type="entry name" value="NITRATE/NITRITE SENSOR PROTEIN NARX-RELATED"/>
    <property type="match status" value="1"/>
</dbReference>
<dbReference type="SUPFAM" id="SSF55874">
    <property type="entry name" value="ATPase domain of HSP90 chaperone/DNA topoisomerase II/histidine kinase"/>
    <property type="match status" value="1"/>
</dbReference>
<evidence type="ECO:0000256" key="1">
    <source>
        <dbReference type="ARBA" id="ARBA00000085"/>
    </source>
</evidence>
<feature type="transmembrane region" description="Helical" evidence="6">
    <location>
        <begin position="200"/>
        <end position="222"/>
    </location>
</feature>
<dbReference type="InterPro" id="IPR003594">
    <property type="entry name" value="HATPase_dom"/>
</dbReference>
<organism evidence="9 10">
    <name type="scientific">Ramlibacter lithotrophicus</name>
    <dbReference type="NCBI Taxonomy" id="2606681"/>
    <lineage>
        <taxon>Bacteria</taxon>
        <taxon>Pseudomonadati</taxon>
        <taxon>Pseudomonadota</taxon>
        <taxon>Betaproteobacteria</taxon>
        <taxon>Burkholderiales</taxon>
        <taxon>Comamonadaceae</taxon>
        <taxon>Ramlibacter</taxon>
    </lineage>
</organism>
<feature type="transmembrane region" description="Helical" evidence="6">
    <location>
        <begin position="317"/>
        <end position="338"/>
    </location>
</feature>
<dbReference type="Gene3D" id="3.30.565.10">
    <property type="entry name" value="Histidine kinase-like ATPase, C-terminal domain"/>
    <property type="match status" value="1"/>
</dbReference>
<proteinExistence type="predicted"/>
<keyword evidence="4" id="KW-0418">Kinase</keyword>
<dbReference type="GO" id="GO:0000160">
    <property type="term" value="P:phosphorelay signal transduction system"/>
    <property type="evidence" value="ECO:0007669"/>
    <property type="project" value="UniProtKB-KW"/>
</dbReference>
<feature type="transmembrane region" description="Helical" evidence="6">
    <location>
        <begin position="261"/>
        <end position="279"/>
    </location>
</feature>
<keyword evidence="3" id="KW-0808">Transferase</keyword>
<dbReference type="InterPro" id="IPR036890">
    <property type="entry name" value="HATPase_C_sf"/>
</dbReference>
<dbReference type="EC" id="2.7.13.3" evidence="2"/>
<dbReference type="InterPro" id="IPR050482">
    <property type="entry name" value="Sensor_HK_TwoCompSys"/>
</dbReference>
<name>A0A7X6I5R9_9BURK</name>
<evidence type="ECO:0000313" key="10">
    <source>
        <dbReference type="Proteomes" id="UP000521868"/>
    </source>
</evidence>
<keyword evidence="6" id="KW-0472">Membrane</keyword>
<reference evidence="9 10" key="1">
    <citation type="journal article" date="2020" name="Nature">
        <title>Bacterial chemolithoautotrophy via manganese oxidation.</title>
        <authorList>
            <person name="Yu H."/>
            <person name="Leadbetter J.R."/>
        </authorList>
    </citation>
    <scope>NUCLEOTIDE SEQUENCE [LARGE SCALE GENOMIC DNA]</scope>
    <source>
        <strain evidence="9 10">RBP-1</strain>
    </source>
</reference>
<dbReference type="EMBL" id="VTOX01000002">
    <property type="protein sequence ID" value="NKE65618.1"/>
    <property type="molecule type" value="Genomic_DNA"/>
</dbReference>